<dbReference type="SUPFAM" id="SSF100950">
    <property type="entry name" value="NagB/RpiA/CoA transferase-like"/>
    <property type="match status" value="1"/>
</dbReference>
<evidence type="ECO:0000256" key="2">
    <source>
        <dbReference type="ARBA" id="ARBA00002681"/>
    </source>
</evidence>
<evidence type="ECO:0000256" key="3">
    <source>
        <dbReference type="ARBA" id="ARBA00004961"/>
    </source>
</evidence>
<reference evidence="9 10" key="1">
    <citation type="submission" date="2018-10" db="EMBL/GenBank/DDBJ databases">
        <title>Kocuria sp. M5W7-7, whole genome shotgun sequence.</title>
        <authorList>
            <person name="Tuo L."/>
        </authorList>
    </citation>
    <scope>NUCLEOTIDE SEQUENCE [LARGE SCALE GENOMIC DNA]</scope>
    <source>
        <strain evidence="9 10">M5W7-7</strain>
    </source>
</reference>
<name>A0A3N3ZUY3_9MICC</name>
<dbReference type="InterPro" id="IPR006148">
    <property type="entry name" value="Glc/Gal-6P_isomerase"/>
</dbReference>
<dbReference type="OrthoDB" id="9810967at2"/>
<dbReference type="UniPathway" id="UPA00115">
    <property type="reaction ID" value="UER00409"/>
</dbReference>
<keyword evidence="10" id="KW-1185">Reference proteome</keyword>
<dbReference type="EMBL" id="RKMF01000005">
    <property type="protein sequence ID" value="ROZ63807.1"/>
    <property type="molecule type" value="Genomic_DNA"/>
</dbReference>
<comment type="similarity">
    <text evidence="4 7">Belongs to the glucosamine/galactosamine-6-phosphate isomerase family. 6-phosphogluconolactonase subfamily.</text>
</comment>
<evidence type="ECO:0000313" key="10">
    <source>
        <dbReference type="Proteomes" id="UP000270616"/>
    </source>
</evidence>
<comment type="caution">
    <text evidence="9">The sequence shown here is derived from an EMBL/GenBank/DDBJ whole genome shotgun (WGS) entry which is preliminary data.</text>
</comment>
<dbReference type="PANTHER" id="PTHR11054">
    <property type="entry name" value="6-PHOSPHOGLUCONOLACTONASE"/>
    <property type="match status" value="1"/>
</dbReference>
<dbReference type="InterPro" id="IPR037171">
    <property type="entry name" value="NagB/RpiA_transferase-like"/>
</dbReference>
<comment type="pathway">
    <text evidence="3 7">Carbohydrate degradation; pentose phosphate pathway; D-ribulose 5-phosphate from D-glucose 6-phosphate (oxidative stage): step 2/3.</text>
</comment>
<comment type="catalytic activity">
    <reaction evidence="1 7">
        <text>6-phospho-D-glucono-1,5-lactone + H2O = 6-phospho-D-gluconate + H(+)</text>
        <dbReference type="Rhea" id="RHEA:12556"/>
        <dbReference type="ChEBI" id="CHEBI:15377"/>
        <dbReference type="ChEBI" id="CHEBI:15378"/>
        <dbReference type="ChEBI" id="CHEBI:57955"/>
        <dbReference type="ChEBI" id="CHEBI:58759"/>
        <dbReference type="EC" id="3.1.1.31"/>
    </reaction>
</comment>
<evidence type="ECO:0000259" key="8">
    <source>
        <dbReference type="Pfam" id="PF01182"/>
    </source>
</evidence>
<dbReference type="RefSeq" id="WP_123824802.1">
    <property type="nucleotide sequence ID" value="NZ_RKMF01000005.1"/>
</dbReference>
<dbReference type="GO" id="GO:0017057">
    <property type="term" value="F:6-phosphogluconolactonase activity"/>
    <property type="evidence" value="ECO:0007669"/>
    <property type="project" value="UniProtKB-UniRule"/>
</dbReference>
<dbReference type="EC" id="3.1.1.31" evidence="5 7"/>
<evidence type="ECO:0000256" key="1">
    <source>
        <dbReference type="ARBA" id="ARBA00000832"/>
    </source>
</evidence>
<dbReference type="AlphaFoldDB" id="A0A3N3ZUY3"/>
<comment type="function">
    <text evidence="2 7">Hydrolysis of 6-phosphogluconolactone to 6-phosphogluconate.</text>
</comment>
<gene>
    <name evidence="7 9" type="primary">pgl</name>
    <name evidence="9" type="ORF">EDL96_05565</name>
</gene>
<dbReference type="PANTHER" id="PTHR11054:SF0">
    <property type="entry name" value="6-PHOSPHOGLUCONOLACTONASE"/>
    <property type="match status" value="1"/>
</dbReference>
<accession>A0A3N3ZUY3</accession>
<dbReference type="CDD" id="cd01400">
    <property type="entry name" value="6PGL"/>
    <property type="match status" value="1"/>
</dbReference>
<sequence length="264" mass="27907">MTLLVETESTADLLAEHVAARINEVLVEAQERRGRASVVLTGGSMGVSTIRALAGATRTAEYVPDWSEVDIWWADEQFLPEGHPERNIQQAADAAEPFALMTELPPENVHVIGASDRFENAEAAAADYVAELETAARAEGSPTGLPWFDIALLGVGSDGHVASIFPHQADAAMQEATVIAVYDSPESPPTRVSMTLPLISTAEHVWFVASGSEKAEAIGRLLGGTPDEGTSAEETQAGEMVGRVSTVLFTTPETLSAGSQIHCA</sequence>
<dbReference type="Gene3D" id="3.40.50.1360">
    <property type="match status" value="1"/>
</dbReference>
<organism evidence="9 10">
    <name type="scientific">Kocuria soli</name>
    <dbReference type="NCBI Taxonomy" id="2485125"/>
    <lineage>
        <taxon>Bacteria</taxon>
        <taxon>Bacillati</taxon>
        <taxon>Actinomycetota</taxon>
        <taxon>Actinomycetes</taxon>
        <taxon>Micrococcales</taxon>
        <taxon>Micrococcaceae</taxon>
        <taxon>Kocuria</taxon>
    </lineage>
</organism>
<evidence type="ECO:0000256" key="5">
    <source>
        <dbReference type="ARBA" id="ARBA00013198"/>
    </source>
</evidence>
<dbReference type="NCBIfam" id="TIGR01198">
    <property type="entry name" value="pgl"/>
    <property type="match status" value="1"/>
</dbReference>
<dbReference type="GO" id="GO:0006098">
    <property type="term" value="P:pentose-phosphate shunt"/>
    <property type="evidence" value="ECO:0007669"/>
    <property type="project" value="UniProtKB-UniPathway"/>
</dbReference>
<feature type="domain" description="Glucosamine/galactosamine-6-phosphate isomerase" evidence="8">
    <location>
        <begin position="10"/>
        <end position="225"/>
    </location>
</feature>
<proteinExistence type="inferred from homology"/>
<protein>
    <recommendedName>
        <fullName evidence="6 7">6-phosphogluconolactonase</fullName>
        <shortName evidence="7">6PGL</shortName>
        <ecNumber evidence="5 7">3.1.1.31</ecNumber>
    </recommendedName>
</protein>
<evidence type="ECO:0000256" key="4">
    <source>
        <dbReference type="ARBA" id="ARBA00010662"/>
    </source>
</evidence>
<dbReference type="InterPro" id="IPR005900">
    <property type="entry name" value="6-phosphogluconolactonase_DevB"/>
</dbReference>
<evidence type="ECO:0000313" key="9">
    <source>
        <dbReference type="EMBL" id="ROZ63807.1"/>
    </source>
</evidence>
<dbReference type="GO" id="GO:0005975">
    <property type="term" value="P:carbohydrate metabolic process"/>
    <property type="evidence" value="ECO:0007669"/>
    <property type="project" value="UniProtKB-UniRule"/>
</dbReference>
<dbReference type="Pfam" id="PF01182">
    <property type="entry name" value="Glucosamine_iso"/>
    <property type="match status" value="1"/>
</dbReference>
<keyword evidence="7 9" id="KW-0378">Hydrolase</keyword>
<dbReference type="InterPro" id="IPR039104">
    <property type="entry name" value="6PGL"/>
</dbReference>
<evidence type="ECO:0000256" key="6">
    <source>
        <dbReference type="ARBA" id="ARBA00020337"/>
    </source>
</evidence>
<dbReference type="Proteomes" id="UP000270616">
    <property type="component" value="Unassembled WGS sequence"/>
</dbReference>
<evidence type="ECO:0000256" key="7">
    <source>
        <dbReference type="RuleBase" id="RU365095"/>
    </source>
</evidence>